<evidence type="ECO:0000313" key="2">
    <source>
        <dbReference type="Proteomes" id="UP001500936"/>
    </source>
</evidence>
<name>A0ABP8JUI8_9BACT</name>
<gene>
    <name evidence="1" type="ORF">GCM10023187_04220</name>
</gene>
<sequence>MFGRQVVSHRVLGDWVTNTLLCPIGKLLYYVHEDYLSVYEQELSFTVNAGRLLNLTRYDNRRTIVSPLLENARELSHFLCRQTNWQTLGAALKSGEVRKVVIAVDPYSLGRPAHIEVLKADGDLFTSEALRLIKLIPIWTAVYRRGRYAPNRYMVPVVFSKEKRESCR</sequence>
<comment type="caution">
    <text evidence="1">The sequence shown here is derived from an EMBL/GenBank/DDBJ whole genome shotgun (WGS) entry which is preliminary data.</text>
</comment>
<proteinExistence type="predicted"/>
<keyword evidence="2" id="KW-1185">Reference proteome</keyword>
<dbReference type="Proteomes" id="UP001500936">
    <property type="component" value="Unassembled WGS sequence"/>
</dbReference>
<organism evidence="1 2">
    <name type="scientific">Nibrella viscosa</name>
    <dbReference type="NCBI Taxonomy" id="1084524"/>
    <lineage>
        <taxon>Bacteria</taxon>
        <taxon>Pseudomonadati</taxon>
        <taxon>Bacteroidota</taxon>
        <taxon>Cytophagia</taxon>
        <taxon>Cytophagales</taxon>
        <taxon>Spirosomataceae</taxon>
        <taxon>Nibrella</taxon>
    </lineage>
</organism>
<protein>
    <recommendedName>
        <fullName evidence="3">TonB C-terminal domain-containing protein</fullName>
    </recommendedName>
</protein>
<accession>A0ABP8JUI8</accession>
<dbReference type="EMBL" id="BAABHB010000001">
    <property type="protein sequence ID" value="GAA4396270.1"/>
    <property type="molecule type" value="Genomic_DNA"/>
</dbReference>
<reference evidence="2" key="1">
    <citation type="journal article" date="2019" name="Int. J. Syst. Evol. Microbiol.">
        <title>The Global Catalogue of Microorganisms (GCM) 10K type strain sequencing project: providing services to taxonomists for standard genome sequencing and annotation.</title>
        <authorList>
            <consortium name="The Broad Institute Genomics Platform"/>
            <consortium name="The Broad Institute Genome Sequencing Center for Infectious Disease"/>
            <person name="Wu L."/>
            <person name="Ma J."/>
        </authorList>
    </citation>
    <scope>NUCLEOTIDE SEQUENCE [LARGE SCALE GENOMIC DNA]</scope>
    <source>
        <strain evidence="2">JCM 17925</strain>
    </source>
</reference>
<evidence type="ECO:0008006" key="3">
    <source>
        <dbReference type="Google" id="ProtNLM"/>
    </source>
</evidence>
<evidence type="ECO:0000313" key="1">
    <source>
        <dbReference type="EMBL" id="GAA4396270.1"/>
    </source>
</evidence>